<keyword evidence="3" id="KW-0804">Transcription</keyword>
<name>A0A5J6FFE7_9ACTN</name>
<dbReference type="Gene3D" id="1.10.357.10">
    <property type="entry name" value="Tetracycline Repressor, domain 2"/>
    <property type="match status" value="2"/>
</dbReference>
<dbReference type="PROSITE" id="PS50977">
    <property type="entry name" value="HTH_TETR_2"/>
    <property type="match status" value="1"/>
</dbReference>
<evidence type="ECO:0000256" key="5">
    <source>
        <dbReference type="SAM" id="MobiDB-lite"/>
    </source>
</evidence>
<dbReference type="InterPro" id="IPR050109">
    <property type="entry name" value="HTH-type_TetR-like_transc_reg"/>
</dbReference>
<accession>A0A5J6FFE7</accession>
<feature type="domain" description="HTH tetR-type" evidence="6">
    <location>
        <begin position="21"/>
        <end position="81"/>
    </location>
</feature>
<dbReference type="AlphaFoldDB" id="A0A5J6FFE7"/>
<dbReference type="KEGG" id="snk:CP967_27770"/>
<keyword evidence="1" id="KW-0805">Transcription regulation</keyword>
<dbReference type="RefSeq" id="WP_150490580.1">
    <property type="nucleotide sequence ID" value="NZ_BMUV01000022.1"/>
</dbReference>
<dbReference type="GO" id="GO:0000976">
    <property type="term" value="F:transcription cis-regulatory region binding"/>
    <property type="evidence" value="ECO:0007669"/>
    <property type="project" value="TreeGrafter"/>
</dbReference>
<proteinExistence type="predicted"/>
<sequence length="242" mass="25218">MGRVPPPHTNLRRVPVQRRSAERLARILDAGAGLLDEAGYEQLSTRAVADRAQVPIGSVYRFFPNKRALVDALAERNLELYAERITGRLADIPAREWGAAIDAVLDEYLAMKRTVPGFTLVDFGPPAPLVDSPDEANRRVAGRLATLLADHLGHVSGGRGGGTAGPATGAGGEPGPLLVPDGGAGGGPAATDDAGLLRTVLVCVVAADALLQLAFRTDPSGDPGLIAQTRLVVRSYLAQVLG</sequence>
<keyword evidence="2 4" id="KW-0238">DNA-binding</keyword>
<dbReference type="Pfam" id="PF00440">
    <property type="entry name" value="TetR_N"/>
    <property type="match status" value="1"/>
</dbReference>
<keyword evidence="8" id="KW-1185">Reference proteome</keyword>
<evidence type="ECO:0000313" key="7">
    <source>
        <dbReference type="EMBL" id="QEU75269.1"/>
    </source>
</evidence>
<dbReference type="PRINTS" id="PR00455">
    <property type="entry name" value="HTHTETR"/>
</dbReference>
<evidence type="ECO:0000313" key="8">
    <source>
        <dbReference type="Proteomes" id="UP000326178"/>
    </source>
</evidence>
<dbReference type="InterPro" id="IPR041674">
    <property type="entry name" value="TetR_C_22"/>
</dbReference>
<evidence type="ECO:0000256" key="4">
    <source>
        <dbReference type="PROSITE-ProRule" id="PRU00335"/>
    </source>
</evidence>
<feature type="compositionally biased region" description="Gly residues" evidence="5">
    <location>
        <begin position="155"/>
        <end position="174"/>
    </location>
</feature>
<dbReference type="OrthoDB" id="9816320at2"/>
<dbReference type="SUPFAM" id="SSF46689">
    <property type="entry name" value="Homeodomain-like"/>
    <property type="match status" value="1"/>
</dbReference>
<evidence type="ECO:0000259" key="6">
    <source>
        <dbReference type="PROSITE" id="PS50977"/>
    </source>
</evidence>
<organism evidence="7 8">
    <name type="scientific">Streptomyces nitrosporeus</name>
    <dbReference type="NCBI Taxonomy" id="28894"/>
    <lineage>
        <taxon>Bacteria</taxon>
        <taxon>Bacillati</taxon>
        <taxon>Actinomycetota</taxon>
        <taxon>Actinomycetes</taxon>
        <taxon>Kitasatosporales</taxon>
        <taxon>Streptomycetaceae</taxon>
        <taxon>Streptomyces</taxon>
    </lineage>
</organism>
<feature type="region of interest" description="Disordered" evidence="5">
    <location>
        <begin position="155"/>
        <end position="175"/>
    </location>
</feature>
<evidence type="ECO:0000256" key="3">
    <source>
        <dbReference type="ARBA" id="ARBA00023163"/>
    </source>
</evidence>
<dbReference type="Pfam" id="PF17928">
    <property type="entry name" value="TetR_C_22"/>
    <property type="match status" value="1"/>
</dbReference>
<dbReference type="GO" id="GO:0003700">
    <property type="term" value="F:DNA-binding transcription factor activity"/>
    <property type="evidence" value="ECO:0007669"/>
    <property type="project" value="TreeGrafter"/>
</dbReference>
<dbReference type="PANTHER" id="PTHR30055:SF151">
    <property type="entry name" value="TRANSCRIPTIONAL REGULATORY PROTEIN"/>
    <property type="match status" value="1"/>
</dbReference>
<reference evidence="7 8" key="1">
    <citation type="submission" date="2017-09" db="EMBL/GenBank/DDBJ databases">
        <authorList>
            <person name="Lee N."/>
            <person name="Cho B.-K."/>
        </authorList>
    </citation>
    <scope>NUCLEOTIDE SEQUENCE [LARGE SCALE GENOMIC DNA]</scope>
    <source>
        <strain evidence="7 8">ATCC 12769</strain>
    </source>
</reference>
<feature type="DNA-binding region" description="H-T-H motif" evidence="4">
    <location>
        <begin position="44"/>
        <end position="63"/>
    </location>
</feature>
<dbReference type="PANTHER" id="PTHR30055">
    <property type="entry name" value="HTH-TYPE TRANSCRIPTIONAL REGULATOR RUTR"/>
    <property type="match status" value="1"/>
</dbReference>
<dbReference type="InterPro" id="IPR009057">
    <property type="entry name" value="Homeodomain-like_sf"/>
</dbReference>
<dbReference type="InterPro" id="IPR001647">
    <property type="entry name" value="HTH_TetR"/>
</dbReference>
<evidence type="ECO:0000256" key="2">
    <source>
        <dbReference type="ARBA" id="ARBA00023125"/>
    </source>
</evidence>
<protein>
    <submittedName>
        <fullName evidence="7">TetR/AcrR family transcriptional regulator</fullName>
    </submittedName>
</protein>
<dbReference type="Proteomes" id="UP000326178">
    <property type="component" value="Chromosome"/>
</dbReference>
<evidence type="ECO:0000256" key="1">
    <source>
        <dbReference type="ARBA" id="ARBA00023015"/>
    </source>
</evidence>
<dbReference type="EMBL" id="CP023702">
    <property type="protein sequence ID" value="QEU75269.1"/>
    <property type="molecule type" value="Genomic_DNA"/>
</dbReference>
<gene>
    <name evidence="7" type="ORF">CP967_27770</name>
</gene>